<feature type="domain" description="Peptidase M13 C-terminal" evidence="10">
    <location>
        <begin position="867"/>
        <end position="986"/>
    </location>
</feature>
<keyword evidence="7" id="KW-0482">Metalloprotease</keyword>
<name>A0A8B7NAI6_HYAAZ</name>
<keyword evidence="12" id="KW-1185">Reference proteome</keyword>
<dbReference type="InterPro" id="IPR000718">
    <property type="entry name" value="Peptidase_M13"/>
</dbReference>
<comment type="cofactor">
    <cofactor evidence="1">
        <name>Zn(2+)</name>
        <dbReference type="ChEBI" id="CHEBI:29105"/>
    </cofactor>
</comment>
<sequence>MVGRTRTTRLLTAIAVVFVIVVIILCIVPNPPQPRDTFASGKSSGTTPKDIIIEEPETTSSATRATPTTTNTTRPTTTTSTTTASTGTASTTTTNTTEESTSKYPETDIDTETSSPDYDEYESSGNEDTAFEETDNTTTIATVEESTTTEGSGKESFSPETTSTTLIVNVTDESEDHSTEYRSEYDYNQTETTSSSSTLSITTTTAFSTILNDTDIHDYEDEYNQTDVTSTTTAHTIIIVNETSTQYDEENNETNVNYTTTASTDESEIFNETSSTHHFDEIHNETATEIIDITNQTTTEMEYTNVTELVTDVENTTLADTTRDESTTETTRSFTTFASLMIDETQSIEMEDECTHPDCKQFAARMLDMINHKADPCEDFYEYACGGTEDSTSLRPEDPATQVFNRMHDILRQPSTDGPTSHELAKDFFKSCMSQSQTPLPEVTAKLRDEVNKYGLLDPRTPEDSDLQKQYGYIDEDVFSLEKMLADFIKHDFPLFFDVDVDVDRKHLQEFSVRLTFPVNGLDSGLSQSVDSAHCIAQYEDKLDEAIRVKADIDLNEEYEKLRVCMTVKEGVGALVRRLKQAVVALNLTAHITKKEDAVKLITETAIETEFLLKDIREYLPMPSEIRHAILNKNFTEYTTEDLDASDILSNAINWSSFLESVVGRKVNRVQVYHEEELRNVMKRVGEEAEIPAKLRNELLMLWGTRLYTDFVAPEGKGPPSSPAYCVPATKFLMPDIAAEMFLRTFSVLELEAMSHKVQSVVDSIKKTVSAVLERTLGASWDLRDKLSRTFTQVGATEFLELLSHNVSAATETLFIEDSYIDNVLTLLQRRRRLMYDVLSQQTSGHIAMWNLFSAPFSTTAITLYGTNSILIPEAVMTAPFLYPKLTQLPDYVVFAGIGHLVAHEFLHAVDTTGIKFDGLLGTEVPRPPGMNLRENCFSGLLKNTTFSLIVEDSAIARFKFPVDLKLNELMVDTGATRLAWLAYIHGASAEAGKPLEFVTDPPSRRRRNEPDHRPITASVEHRLPWLKMSPYQLYLLRTAQSQCAASSRLDILDIKEREHLPSRLRVNLALVNEPLFAEAFNCTRGQRMYRTKTCPYIISHMPSNN</sequence>
<feature type="compositionally biased region" description="Low complexity" evidence="8">
    <location>
        <begin position="58"/>
        <end position="99"/>
    </location>
</feature>
<dbReference type="GO" id="GO:0005886">
    <property type="term" value="C:plasma membrane"/>
    <property type="evidence" value="ECO:0007669"/>
    <property type="project" value="TreeGrafter"/>
</dbReference>
<organism evidence="12 13">
    <name type="scientific">Hyalella azteca</name>
    <name type="common">Amphipod</name>
    <dbReference type="NCBI Taxonomy" id="294128"/>
    <lineage>
        <taxon>Eukaryota</taxon>
        <taxon>Metazoa</taxon>
        <taxon>Ecdysozoa</taxon>
        <taxon>Arthropoda</taxon>
        <taxon>Crustacea</taxon>
        <taxon>Multicrustacea</taxon>
        <taxon>Malacostraca</taxon>
        <taxon>Eumalacostraca</taxon>
        <taxon>Peracarida</taxon>
        <taxon>Amphipoda</taxon>
        <taxon>Senticaudata</taxon>
        <taxon>Talitrida</taxon>
        <taxon>Talitroidea</taxon>
        <taxon>Hyalellidae</taxon>
        <taxon>Hyalella</taxon>
    </lineage>
</organism>
<dbReference type="PANTHER" id="PTHR11733:SF240">
    <property type="entry name" value="GH14155P-RELATED"/>
    <property type="match status" value="1"/>
</dbReference>
<dbReference type="AlphaFoldDB" id="A0A8B7NAI6"/>
<gene>
    <name evidence="13" type="primary">LOC108667990</name>
</gene>
<evidence type="ECO:0000313" key="12">
    <source>
        <dbReference type="Proteomes" id="UP000694843"/>
    </source>
</evidence>
<dbReference type="SUPFAM" id="SSF55486">
    <property type="entry name" value="Metalloproteases ('zincins'), catalytic domain"/>
    <property type="match status" value="1"/>
</dbReference>
<feature type="domain" description="Peptidase M13 N-terminal" evidence="11">
    <location>
        <begin position="376"/>
        <end position="774"/>
    </location>
</feature>
<evidence type="ECO:0000259" key="11">
    <source>
        <dbReference type="Pfam" id="PF05649"/>
    </source>
</evidence>
<protein>
    <submittedName>
        <fullName evidence="13">Neprilysin isoform X2</fullName>
    </submittedName>
</protein>
<dbReference type="GO" id="GO:0016485">
    <property type="term" value="P:protein processing"/>
    <property type="evidence" value="ECO:0007669"/>
    <property type="project" value="TreeGrafter"/>
</dbReference>
<proteinExistence type="inferred from homology"/>
<dbReference type="PANTHER" id="PTHR11733">
    <property type="entry name" value="ZINC METALLOPROTEASE FAMILY M13 NEPRILYSIN-RELATED"/>
    <property type="match status" value="1"/>
</dbReference>
<dbReference type="InterPro" id="IPR008753">
    <property type="entry name" value="Peptidase_M13_N"/>
</dbReference>
<dbReference type="Pfam" id="PF01431">
    <property type="entry name" value="Peptidase_M13"/>
    <property type="match status" value="2"/>
</dbReference>
<feature type="transmembrane region" description="Helical" evidence="9">
    <location>
        <begin position="12"/>
        <end position="30"/>
    </location>
</feature>
<dbReference type="RefSeq" id="XP_018010599.1">
    <property type="nucleotide sequence ID" value="XM_018155110.2"/>
</dbReference>
<accession>A0A8B7NAI6</accession>
<reference evidence="13" key="1">
    <citation type="submission" date="2025-08" db="UniProtKB">
        <authorList>
            <consortium name="RefSeq"/>
        </authorList>
    </citation>
    <scope>IDENTIFICATION</scope>
    <source>
        <tissue evidence="13">Whole organism</tissue>
    </source>
</reference>
<keyword evidence="9" id="KW-1133">Transmembrane helix</keyword>
<keyword evidence="9" id="KW-0472">Membrane</keyword>
<keyword evidence="9" id="KW-0812">Transmembrane</keyword>
<dbReference type="OrthoDB" id="6358614at2759"/>
<evidence type="ECO:0000259" key="10">
    <source>
        <dbReference type="Pfam" id="PF01431"/>
    </source>
</evidence>
<evidence type="ECO:0000256" key="4">
    <source>
        <dbReference type="ARBA" id="ARBA00022723"/>
    </source>
</evidence>
<dbReference type="PROSITE" id="PS51885">
    <property type="entry name" value="NEPRILYSIN"/>
    <property type="match status" value="1"/>
</dbReference>
<dbReference type="Gene3D" id="1.10.1380.10">
    <property type="entry name" value="Neutral endopeptidase , domain2"/>
    <property type="match status" value="1"/>
</dbReference>
<evidence type="ECO:0000256" key="5">
    <source>
        <dbReference type="ARBA" id="ARBA00022801"/>
    </source>
</evidence>
<feature type="region of interest" description="Disordered" evidence="8">
    <location>
        <begin position="30"/>
        <end position="134"/>
    </location>
</feature>
<evidence type="ECO:0000313" key="13">
    <source>
        <dbReference type="RefSeq" id="XP_018010599.1"/>
    </source>
</evidence>
<keyword evidence="4" id="KW-0479">Metal-binding</keyword>
<dbReference type="Proteomes" id="UP000694843">
    <property type="component" value="Unplaced"/>
</dbReference>
<dbReference type="InterPro" id="IPR042089">
    <property type="entry name" value="Peptidase_M13_dom_2"/>
</dbReference>
<dbReference type="InterPro" id="IPR024079">
    <property type="entry name" value="MetalloPept_cat_dom_sf"/>
</dbReference>
<dbReference type="GeneID" id="108667990"/>
<keyword evidence="6" id="KW-0862">Zinc</keyword>
<evidence type="ECO:0000256" key="6">
    <source>
        <dbReference type="ARBA" id="ARBA00022833"/>
    </source>
</evidence>
<dbReference type="Pfam" id="PF05649">
    <property type="entry name" value="Peptidase_M13_N"/>
    <property type="match status" value="1"/>
</dbReference>
<evidence type="ECO:0000256" key="2">
    <source>
        <dbReference type="ARBA" id="ARBA00007357"/>
    </source>
</evidence>
<comment type="similarity">
    <text evidence="2">Belongs to the peptidase M13 family.</text>
</comment>
<dbReference type="Gene3D" id="3.40.390.10">
    <property type="entry name" value="Collagenase (Catalytic Domain)"/>
    <property type="match status" value="1"/>
</dbReference>
<evidence type="ECO:0000256" key="7">
    <source>
        <dbReference type="ARBA" id="ARBA00023049"/>
    </source>
</evidence>
<keyword evidence="3" id="KW-0645">Protease</keyword>
<feature type="compositionally biased region" description="Acidic residues" evidence="8">
    <location>
        <begin position="107"/>
        <end position="122"/>
    </location>
</feature>
<feature type="domain" description="Peptidase M13 C-terminal" evidence="10">
    <location>
        <begin position="1021"/>
        <end position="1095"/>
    </location>
</feature>
<evidence type="ECO:0000256" key="8">
    <source>
        <dbReference type="SAM" id="MobiDB-lite"/>
    </source>
</evidence>
<dbReference type="GO" id="GO:0004222">
    <property type="term" value="F:metalloendopeptidase activity"/>
    <property type="evidence" value="ECO:0007669"/>
    <property type="project" value="InterPro"/>
</dbReference>
<dbReference type="InterPro" id="IPR018497">
    <property type="entry name" value="Peptidase_M13_C"/>
</dbReference>
<dbReference type="GO" id="GO:0046872">
    <property type="term" value="F:metal ion binding"/>
    <property type="evidence" value="ECO:0007669"/>
    <property type="project" value="UniProtKB-KW"/>
</dbReference>
<evidence type="ECO:0000256" key="9">
    <source>
        <dbReference type="SAM" id="Phobius"/>
    </source>
</evidence>
<evidence type="ECO:0000256" key="3">
    <source>
        <dbReference type="ARBA" id="ARBA00022670"/>
    </source>
</evidence>
<evidence type="ECO:0000256" key="1">
    <source>
        <dbReference type="ARBA" id="ARBA00001947"/>
    </source>
</evidence>
<keyword evidence="5" id="KW-0378">Hydrolase</keyword>